<dbReference type="OrthoDB" id="9806180at2"/>
<dbReference type="PANTHER" id="PTHR48081:SF30">
    <property type="entry name" value="ACETYL-HYDROLASE LIPR-RELATED"/>
    <property type="match status" value="1"/>
</dbReference>
<keyword evidence="5" id="KW-1185">Reference proteome</keyword>
<accession>A0A418WMQ5</accession>
<comment type="caution">
    <text evidence="4">The sequence shown here is derived from an EMBL/GenBank/DDBJ whole genome shotgun (WGS) entry which is preliminary data.</text>
</comment>
<dbReference type="EMBL" id="QYUM01000003">
    <property type="protein sequence ID" value="RJF91290.1"/>
    <property type="molecule type" value="Genomic_DNA"/>
</dbReference>
<proteinExistence type="inferred from homology"/>
<evidence type="ECO:0000313" key="5">
    <source>
        <dbReference type="Proteomes" id="UP000286100"/>
    </source>
</evidence>
<protein>
    <submittedName>
        <fullName evidence="4">Alpha/beta hydrolase</fullName>
    </submittedName>
</protein>
<dbReference type="InterPro" id="IPR050300">
    <property type="entry name" value="GDXG_lipolytic_enzyme"/>
</dbReference>
<dbReference type="Proteomes" id="UP000286100">
    <property type="component" value="Unassembled WGS sequence"/>
</dbReference>
<dbReference type="Gene3D" id="3.40.50.1820">
    <property type="entry name" value="alpha/beta hydrolase"/>
    <property type="match status" value="1"/>
</dbReference>
<comment type="similarity">
    <text evidence="1">Belongs to the 'GDXG' lipolytic enzyme family.</text>
</comment>
<dbReference type="Pfam" id="PF07859">
    <property type="entry name" value="Abhydrolase_3"/>
    <property type="match status" value="1"/>
</dbReference>
<feature type="domain" description="Alpha/beta hydrolase fold-3" evidence="3">
    <location>
        <begin position="150"/>
        <end position="346"/>
    </location>
</feature>
<dbReference type="InterPro" id="IPR013094">
    <property type="entry name" value="AB_hydrolase_3"/>
</dbReference>
<evidence type="ECO:0000259" key="3">
    <source>
        <dbReference type="Pfam" id="PF07859"/>
    </source>
</evidence>
<keyword evidence="2 4" id="KW-0378">Hydrolase</keyword>
<sequence>MIVGRIAVPNKLSLRRLAVAVAVTALTVSPAQLTSAQEARPANGSIEPDGTVVVPSFRLPPSIYLSEEAKKALPRTPTDQMAPLAGIIAAGQTGAMRQRMPQIVAPRLNKLKEMYKVSTRDAEIAGVPAVYAAPAGGVPKANAKKIMLNLPGGGFVMGVAGGTGMMESIPLAGLAGVEIVSITYRQGPEHVYPAATEDVVKVYRELLKSHKPENIAIFGCSAGGMLTAQAMAAFTREKLPLPAAIGIFCASADARWGGDSRAFGRPFEALPPREDGPAYFKGVNLTDPMVSPVLSPETLKRFPPTLIVTGTRAFEMSAAVNTHRELVKAGATADLHMWDGLGHAFFYDPALPESREAFDVMTGFFRKHLKLVQ</sequence>
<dbReference type="AlphaFoldDB" id="A0A418WMQ5"/>
<evidence type="ECO:0000256" key="1">
    <source>
        <dbReference type="ARBA" id="ARBA00010515"/>
    </source>
</evidence>
<gene>
    <name evidence="4" type="ORF">D3876_14375</name>
</gene>
<reference evidence="4 5" key="1">
    <citation type="submission" date="2018-09" db="EMBL/GenBank/DDBJ databases">
        <authorList>
            <person name="Zhu H."/>
        </authorList>
    </citation>
    <scope>NUCLEOTIDE SEQUENCE [LARGE SCALE GENOMIC DNA]</scope>
    <source>
        <strain evidence="4 5">K2R01-6</strain>
    </source>
</reference>
<dbReference type="SUPFAM" id="SSF53474">
    <property type="entry name" value="alpha/beta-Hydrolases"/>
    <property type="match status" value="1"/>
</dbReference>
<evidence type="ECO:0000313" key="4">
    <source>
        <dbReference type="EMBL" id="RJF91290.1"/>
    </source>
</evidence>
<dbReference type="InterPro" id="IPR029058">
    <property type="entry name" value="AB_hydrolase_fold"/>
</dbReference>
<dbReference type="GO" id="GO:0004806">
    <property type="term" value="F:triacylglycerol lipase activity"/>
    <property type="evidence" value="ECO:0007669"/>
    <property type="project" value="TreeGrafter"/>
</dbReference>
<name>A0A418WMQ5_9SPHN</name>
<dbReference type="PANTHER" id="PTHR48081">
    <property type="entry name" value="AB HYDROLASE SUPERFAMILY PROTEIN C4A8.06C"/>
    <property type="match status" value="1"/>
</dbReference>
<organism evidence="4 5">
    <name type="scientific">Sphingomonas cavernae</name>
    <dbReference type="NCBI Taxonomy" id="2320861"/>
    <lineage>
        <taxon>Bacteria</taxon>
        <taxon>Pseudomonadati</taxon>
        <taxon>Pseudomonadota</taxon>
        <taxon>Alphaproteobacteria</taxon>
        <taxon>Sphingomonadales</taxon>
        <taxon>Sphingomonadaceae</taxon>
        <taxon>Sphingomonas</taxon>
    </lineage>
</organism>
<evidence type="ECO:0000256" key="2">
    <source>
        <dbReference type="ARBA" id="ARBA00022801"/>
    </source>
</evidence>